<dbReference type="CDD" id="cd00082">
    <property type="entry name" value="HisKA"/>
    <property type="match status" value="1"/>
</dbReference>
<dbReference type="SMART" id="SM00065">
    <property type="entry name" value="GAF"/>
    <property type="match status" value="1"/>
</dbReference>
<dbReference type="SMART" id="SM00388">
    <property type="entry name" value="HisKA"/>
    <property type="match status" value="1"/>
</dbReference>
<evidence type="ECO:0000256" key="4">
    <source>
        <dbReference type="ARBA" id="ARBA00022679"/>
    </source>
</evidence>
<dbReference type="Pfam" id="PF02518">
    <property type="entry name" value="HATPase_c"/>
    <property type="match status" value="1"/>
</dbReference>
<dbReference type="Gene3D" id="1.10.287.130">
    <property type="match status" value="1"/>
</dbReference>
<dbReference type="InterPro" id="IPR003018">
    <property type="entry name" value="GAF"/>
</dbReference>
<gene>
    <name evidence="12" type="ORF">JFL75_16095</name>
</gene>
<organism evidence="12 13">
    <name type="scientific">Breznakiella homolactica</name>
    <dbReference type="NCBI Taxonomy" id="2798577"/>
    <lineage>
        <taxon>Bacteria</taxon>
        <taxon>Pseudomonadati</taxon>
        <taxon>Spirochaetota</taxon>
        <taxon>Spirochaetia</taxon>
        <taxon>Spirochaetales</taxon>
        <taxon>Breznakiellaceae</taxon>
        <taxon>Breznakiella</taxon>
    </lineage>
</organism>
<evidence type="ECO:0000256" key="5">
    <source>
        <dbReference type="ARBA" id="ARBA00022777"/>
    </source>
</evidence>
<dbReference type="InterPro" id="IPR005467">
    <property type="entry name" value="His_kinase_dom"/>
</dbReference>
<dbReference type="InterPro" id="IPR004358">
    <property type="entry name" value="Sig_transdc_His_kin-like_C"/>
</dbReference>
<evidence type="ECO:0000256" key="2">
    <source>
        <dbReference type="ARBA" id="ARBA00012438"/>
    </source>
</evidence>
<feature type="domain" description="Response regulatory" evidence="10">
    <location>
        <begin position="684"/>
        <end position="800"/>
    </location>
</feature>
<dbReference type="InterPro" id="IPR003594">
    <property type="entry name" value="HATPase_dom"/>
</dbReference>
<dbReference type="PROSITE" id="PS50112">
    <property type="entry name" value="PAS"/>
    <property type="match status" value="2"/>
</dbReference>
<dbReference type="GO" id="GO:0000155">
    <property type="term" value="F:phosphorelay sensor kinase activity"/>
    <property type="evidence" value="ECO:0007669"/>
    <property type="project" value="InterPro"/>
</dbReference>
<dbReference type="InterPro" id="IPR001789">
    <property type="entry name" value="Sig_transdc_resp-reg_receiver"/>
</dbReference>
<dbReference type="Gene3D" id="3.40.50.2300">
    <property type="match status" value="2"/>
</dbReference>
<dbReference type="FunFam" id="3.30.565.10:FF:000010">
    <property type="entry name" value="Sensor histidine kinase RcsC"/>
    <property type="match status" value="1"/>
</dbReference>
<feature type="modified residue" description="4-aspartylphosphate" evidence="7">
    <location>
        <position position="875"/>
    </location>
</feature>
<dbReference type="SMART" id="SM00448">
    <property type="entry name" value="REC"/>
    <property type="match status" value="2"/>
</dbReference>
<dbReference type="AlphaFoldDB" id="A0A7T7XLE1"/>
<evidence type="ECO:0000256" key="7">
    <source>
        <dbReference type="PROSITE-ProRule" id="PRU00169"/>
    </source>
</evidence>
<dbReference type="InterPro" id="IPR003661">
    <property type="entry name" value="HisK_dim/P_dom"/>
</dbReference>
<dbReference type="KEGG" id="bhc:JFL75_16095"/>
<dbReference type="PRINTS" id="PR00344">
    <property type="entry name" value="BCTRLSENSOR"/>
</dbReference>
<dbReference type="Gene3D" id="3.30.450.20">
    <property type="entry name" value="PAS domain"/>
    <property type="match status" value="1"/>
</dbReference>
<comment type="catalytic activity">
    <reaction evidence="1">
        <text>ATP + protein L-histidine = ADP + protein N-phospho-L-histidine.</text>
        <dbReference type="EC" id="2.7.13.3"/>
    </reaction>
</comment>
<feature type="domain" description="Histidine kinase" evidence="9">
    <location>
        <begin position="443"/>
        <end position="665"/>
    </location>
</feature>
<dbReference type="Gene3D" id="3.30.565.10">
    <property type="entry name" value="Histidine kinase-like ATPase, C-terminal domain"/>
    <property type="match status" value="1"/>
</dbReference>
<dbReference type="CDD" id="cd17546">
    <property type="entry name" value="REC_hyHK_CKI1_RcsC-like"/>
    <property type="match status" value="2"/>
</dbReference>
<dbReference type="InterPro" id="IPR000014">
    <property type="entry name" value="PAS"/>
</dbReference>
<evidence type="ECO:0000259" key="9">
    <source>
        <dbReference type="PROSITE" id="PS50109"/>
    </source>
</evidence>
<evidence type="ECO:0000259" key="11">
    <source>
        <dbReference type="PROSITE" id="PS50112"/>
    </source>
</evidence>
<sequence>MPENNVDISQSLDNLTEILNGMDSYVYVTELGTDKILYINEKLAAQYGAKVPDVIGKVCWQLLPTGQTGRCSYCPLEKLEKYPDKVVSWIHSSKITGVHYRKTDRIISLGGKKVHLQYAVDISDLITAEEALKKQLEQQELMTAVSQSFISTDDTPVLVEQALNLVGNFMNLSKIVIAGLDEKKEFLSRRFGWANNSAGVTLGQKLQMPFLPGNIIYDTFVEKMQPQVVCNDTEGYRDFEYLAKFGVKAFIIIPIYITGKFWGTITVDDCVSAREWDYSDINLVRLIGSVISELISRGETEEELLQMSSIVDSSPQCIAFVKEGGIPVYVNQGAVDLTGYSREELLRGGLYSVFDEETSRRIRDEIKPAVLQARENSFEVSMIRKNGEVRTLLVVCYAMSSKVRGLGIIATDITEKRRLERELVKAKEQAEQANLAKSNFLSRMSHEMRTPMNAIIGMTSIARRSDSMERKDYCLDKIDSASNHLLGVINDVLDMSKIEANKFELSYTDFNFEKMLMKVINVVHYRMDEKKQEFVVRGERDVPKALVSDEQRLSQVITNLLGNAIKFTPEGGKISLLVSNLSEEDGFNTLQFEVRDSGIGISEEQQSRLFRSFEQGDGSVSRKFGGTGLGLAISKNIVELMGGRIWVESEPEKGSSFFFTIKARSGTAVPKNLIHLGLNWKTLRVLAVDDSVDVRDYFSSLSDLLKMQCLTAESGAEACSIMERDGPFDIIFVDWKMPGMDGIELTRRIKAQYGENTVVIMISAAEWNTIEAEARQAGVARFIAKPLFASTIADCINECLGIPAVPKGGGERETAMQDHFKGCRILLAEDIEINREIVTTLLEPTGVVIDSAENGKVAFDLFAQNPEAYDAIFMDIHMPEVDGYEATKMIRASGIPRGAEVPIIAMTANVFREDIEKCAAAGMNDHVGKPLDLDEVIDKLDRYIRRKE</sequence>
<keyword evidence="5" id="KW-0418">Kinase</keyword>
<dbReference type="PROSITE" id="PS50110">
    <property type="entry name" value="RESPONSE_REGULATORY"/>
    <property type="match status" value="2"/>
</dbReference>
<evidence type="ECO:0000259" key="10">
    <source>
        <dbReference type="PROSITE" id="PS50110"/>
    </source>
</evidence>
<dbReference type="InterPro" id="IPR011006">
    <property type="entry name" value="CheY-like_superfamily"/>
</dbReference>
<dbReference type="PANTHER" id="PTHR45339">
    <property type="entry name" value="HYBRID SIGNAL TRANSDUCTION HISTIDINE KINASE J"/>
    <property type="match status" value="1"/>
</dbReference>
<dbReference type="SUPFAM" id="SSF52172">
    <property type="entry name" value="CheY-like"/>
    <property type="match status" value="2"/>
</dbReference>
<dbReference type="CDD" id="cd00130">
    <property type="entry name" value="PAS"/>
    <property type="match status" value="1"/>
</dbReference>
<dbReference type="CDD" id="cd16922">
    <property type="entry name" value="HATPase_EvgS-ArcB-TorS-like"/>
    <property type="match status" value="1"/>
</dbReference>
<dbReference type="SMART" id="SM00091">
    <property type="entry name" value="PAS"/>
    <property type="match status" value="2"/>
</dbReference>
<dbReference type="Pfam" id="PF00072">
    <property type="entry name" value="Response_reg"/>
    <property type="match status" value="2"/>
</dbReference>
<keyword evidence="6" id="KW-0902">Two-component regulatory system</keyword>
<feature type="domain" description="PAS" evidence="11">
    <location>
        <begin position="11"/>
        <end position="57"/>
    </location>
</feature>
<evidence type="ECO:0000256" key="8">
    <source>
        <dbReference type="SAM" id="Coils"/>
    </source>
</evidence>
<dbReference type="Pfam" id="PF00512">
    <property type="entry name" value="HisKA"/>
    <property type="match status" value="1"/>
</dbReference>
<keyword evidence="4" id="KW-0808">Transferase</keyword>
<dbReference type="InterPro" id="IPR036890">
    <property type="entry name" value="HATPase_C_sf"/>
</dbReference>
<keyword evidence="13" id="KW-1185">Reference proteome</keyword>
<dbReference type="Proteomes" id="UP000595917">
    <property type="component" value="Chromosome"/>
</dbReference>
<dbReference type="SUPFAM" id="SSF55785">
    <property type="entry name" value="PYP-like sensor domain (PAS domain)"/>
    <property type="match status" value="1"/>
</dbReference>
<dbReference type="PANTHER" id="PTHR45339:SF1">
    <property type="entry name" value="HYBRID SIGNAL TRANSDUCTION HISTIDINE KINASE J"/>
    <property type="match status" value="1"/>
</dbReference>
<feature type="domain" description="Response regulatory" evidence="10">
    <location>
        <begin position="824"/>
        <end position="944"/>
    </location>
</feature>
<protein>
    <recommendedName>
        <fullName evidence="2">histidine kinase</fullName>
        <ecNumber evidence="2">2.7.13.3</ecNumber>
    </recommendedName>
</protein>
<feature type="domain" description="PAS" evidence="11">
    <location>
        <begin position="303"/>
        <end position="373"/>
    </location>
</feature>
<dbReference type="SMART" id="SM00387">
    <property type="entry name" value="HATPase_c"/>
    <property type="match status" value="1"/>
</dbReference>
<dbReference type="PROSITE" id="PS50109">
    <property type="entry name" value="HIS_KIN"/>
    <property type="match status" value="1"/>
</dbReference>
<accession>A0A7T7XLE1</accession>
<dbReference type="InterPro" id="IPR035965">
    <property type="entry name" value="PAS-like_dom_sf"/>
</dbReference>
<dbReference type="InterPro" id="IPR001610">
    <property type="entry name" value="PAC"/>
</dbReference>
<dbReference type="SUPFAM" id="SSF47384">
    <property type="entry name" value="Homodimeric domain of signal transducing histidine kinase"/>
    <property type="match status" value="1"/>
</dbReference>
<feature type="modified residue" description="4-aspartylphosphate" evidence="7">
    <location>
        <position position="734"/>
    </location>
</feature>
<dbReference type="RefSeq" id="WP_215625746.1">
    <property type="nucleotide sequence ID" value="NZ_CP067089.2"/>
</dbReference>
<dbReference type="InterPro" id="IPR029016">
    <property type="entry name" value="GAF-like_dom_sf"/>
</dbReference>
<name>A0A7T7XLE1_9SPIR</name>
<evidence type="ECO:0000313" key="13">
    <source>
        <dbReference type="Proteomes" id="UP000595917"/>
    </source>
</evidence>
<keyword evidence="3 7" id="KW-0597">Phosphoprotein</keyword>
<dbReference type="NCBIfam" id="TIGR00229">
    <property type="entry name" value="sensory_box"/>
    <property type="match status" value="1"/>
</dbReference>
<dbReference type="Gene3D" id="3.30.450.40">
    <property type="match status" value="1"/>
</dbReference>
<evidence type="ECO:0000313" key="12">
    <source>
        <dbReference type="EMBL" id="QQO08440.1"/>
    </source>
</evidence>
<evidence type="ECO:0000256" key="3">
    <source>
        <dbReference type="ARBA" id="ARBA00022553"/>
    </source>
</evidence>
<feature type="coiled-coil region" evidence="8">
    <location>
        <begin position="409"/>
        <end position="436"/>
    </location>
</feature>
<dbReference type="SMART" id="SM00086">
    <property type="entry name" value="PAC"/>
    <property type="match status" value="1"/>
</dbReference>
<dbReference type="Pfam" id="PF01590">
    <property type="entry name" value="GAF"/>
    <property type="match status" value="1"/>
</dbReference>
<proteinExistence type="predicted"/>
<keyword evidence="8" id="KW-0175">Coiled coil</keyword>
<dbReference type="SUPFAM" id="SSF55874">
    <property type="entry name" value="ATPase domain of HSP90 chaperone/DNA topoisomerase II/histidine kinase"/>
    <property type="match status" value="1"/>
</dbReference>
<evidence type="ECO:0000256" key="1">
    <source>
        <dbReference type="ARBA" id="ARBA00000085"/>
    </source>
</evidence>
<dbReference type="SUPFAM" id="SSF55781">
    <property type="entry name" value="GAF domain-like"/>
    <property type="match status" value="1"/>
</dbReference>
<reference evidence="12" key="1">
    <citation type="submission" date="2021-01" db="EMBL/GenBank/DDBJ databases">
        <title>Description of Breznakiella homolactica.</title>
        <authorList>
            <person name="Song Y."/>
            <person name="Brune A."/>
        </authorList>
    </citation>
    <scope>NUCLEOTIDE SEQUENCE</scope>
    <source>
        <strain evidence="12">RmG30</strain>
    </source>
</reference>
<evidence type="ECO:0000256" key="6">
    <source>
        <dbReference type="ARBA" id="ARBA00023012"/>
    </source>
</evidence>
<dbReference type="EC" id="2.7.13.3" evidence="2"/>
<dbReference type="Pfam" id="PF13426">
    <property type="entry name" value="PAS_9"/>
    <property type="match status" value="2"/>
</dbReference>
<dbReference type="EMBL" id="CP067089">
    <property type="protein sequence ID" value="QQO08440.1"/>
    <property type="molecule type" value="Genomic_DNA"/>
</dbReference>
<dbReference type="InterPro" id="IPR036097">
    <property type="entry name" value="HisK_dim/P_sf"/>
</dbReference>